<evidence type="ECO:0000256" key="1">
    <source>
        <dbReference type="ARBA" id="ARBA00012513"/>
    </source>
</evidence>
<sequence length="660" mass="73475">MLHNGQIFGSYRIESLLGRGAMGVVYRGVGLCDDQPVAIKTVRSELLTGSERDAMLTRFRREANIGMRLHHPRIVRVRDYGEYEDILYLVMEFVTGQELGKLLENQPKLPLAMSLALILQLLNALAYAHDQGVIHRDIKPANILVRPDYTLILTDFGIAHVGGSELTQTGDLLGSPLYMAPEQLRGEPVDGRADLFAAGVVLYYLLTQRKPFTADTLAALMHRVLCEEPPPPSTINRALPATFDAVLRRALDKDRKARFSSALDFATALRQARIDAVESTIVMPADRLPKPAWPIAKASLERDEWRRLQQAWGGAALTPLAETILHDAPLPGRVLQNARGDWLDRVRLFAQLWEAGRRLGHEHAADMTRADLLQQLTGAFLDYAGTLNQLLFSEDNPQLLRISADFARLDLLRLALEELGADTEAQRVQQAQILFASQVMGKVNSLIRQFIDRRGPLARFGVASLLVEVEELIVLADRLLEGSETAVAEAATPGGAVLAEFMDNAHRLSRILGQELLQQVQAELQRDGAAMTGNDLEQALFVGRLRQLGLLYRFATRMEDRERTEALRVLATEMHRFLNRLTDRLLTGAANTEPPVINDQRWVRLSVIAELAEQFVWPELHQRILLAIRNQVLAVGSLDPIDKSPGLGNDSRVPLPDSKG</sequence>
<evidence type="ECO:0000259" key="8">
    <source>
        <dbReference type="PROSITE" id="PS50011"/>
    </source>
</evidence>
<evidence type="ECO:0000256" key="4">
    <source>
        <dbReference type="ARBA" id="ARBA00022741"/>
    </source>
</evidence>
<evidence type="ECO:0000313" key="9">
    <source>
        <dbReference type="EMBL" id="CDH46012.1"/>
    </source>
</evidence>
<comment type="caution">
    <text evidence="9">The sequence shown here is derived from an EMBL/GenBank/DDBJ whole genome shotgun (WGS) entry which is preliminary data.</text>
</comment>
<keyword evidence="4 7" id="KW-0547">Nucleotide-binding</keyword>
<accession>A0A7U7GD50</accession>
<evidence type="ECO:0000256" key="6">
    <source>
        <dbReference type="ARBA" id="ARBA00022840"/>
    </source>
</evidence>
<dbReference type="PANTHER" id="PTHR43289:SF30">
    <property type="entry name" value="NON-SPECIFIC SERINE_THREONINE PROTEIN KINASE"/>
    <property type="match status" value="1"/>
</dbReference>
<dbReference type="PROSITE" id="PS00108">
    <property type="entry name" value="PROTEIN_KINASE_ST"/>
    <property type="match status" value="1"/>
</dbReference>
<evidence type="ECO:0000256" key="5">
    <source>
        <dbReference type="ARBA" id="ARBA00022777"/>
    </source>
</evidence>
<dbReference type="PROSITE" id="PS50011">
    <property type="entry name" value="PROTEIN_KINASE_DOM"/>
    <property type="match status" value="1"/>
</dbReference>
<keyword evidence="3" id="KW-0808">Transferase</keyword>
<keyword evidence="2 9" id="KW-0723">Serine/threonine-protein kinase</keyword>
<dbReference type="OrthoDB" id="9801841at2"/>
<name>A0A7U7GD50_9GAMM</name>
<keyword evidence="6 7" id="KW-0067">ATP-binding</keyword>
<dbReference type="CDD" id="cd14014">
    <property type="entry name" value="STKc_PknB_like"/>
    <property type="match status" value="1"/>
</dbReference>
<evidence type="ECO:0000256" key="2">
    <source>
        <dbReference type="ARBA" id="ARBA00022527"/>
    </source>
</evidence>
<dbReference type="InterPro" id="IPR017441">
    <property type="entry name" value="Protein_kinase_ATP_BS"/>
</dbReference>
<dbReference type="Gene3D" id="3.30.200.20">
    <property type="entry name" value="Phosphorylase Kinase, domain 1"/>
    <property type="match status" value="1"/>
</dbReference>
<dbReference type="SMART" id="SM00220">
    <property type="entry name" value="S_TKc"/>
    <property type="match status" value="1"/>
</dbReference>
<evidence type="ECO:0000256" key="3">
    <source>
        <dbReference type="ARBA" id="ARBA00022679"/>
    </source>
</evidence>
<gene>
    <name evidence="9" type="ORF">BN874_320021</name>
</gene>
<dbReference type="EC" id="2.7.11.1" evidence="1"/>
<dbReference type="GO" id="GO:0004674">
    <property type="term" value="F:protein serine/threonine kinase activity"/>
    <property type="evidence" value="ECO:0007669"/>
    <property type="project" value="UniProtKB-KW"/>
</dbReference>
<dbReference type="AlphaFoldDB" id="A0A7U7GD50"/>
<dbReference type="SUPFAM" id="SSF56112">
    <property type="entry name" value="Protein kinase-like (PK-like)"/>
    <property type="match status" value="1"/>
</dbReference>
<dbReference type="Proteomes" id="UP000019184">
    <property type="component" value="Unassembled WGS sequence"/>
</dbReference>
<dbReference type="PANTHER" id="PTHR43289">
    <property type="entry name" value="MITOGEN-ACTIVATED PROTEIN KINASE KINASE KINASE 20-RELATED"/>
    <property type="match status" value="1"/>
</dbReference>
<dbReference type="Gene3D" id="1.10.510.10">
    <property type="entry name" value="Transferase(Phosphotransferase) domain 1"/>
    <property type="match status" value="1"/>
</dbReference>
<keyword evidence="10" id="KW-1185">Reference proteome</keyword>
<evidence type="ECO:0000256" key="7">
    <source>
        <dbReference type="PROSITE-ProRule" id="PRU10141"/>
    </source>
</evidence>
<organism evidence="9 10">
    <name type="scientific">Candidatus Contendobacter odensis Run_B_J11</name>
    <dbReference type="NCBI Taxonomy" id="1400861"/>
    <lineage>
        <taxon>Bacteria</taxon>
        <taxon>Pseudomonadati</taxon>
        <taxon>Pseudomonadota</taxon>
        <taxon>Gammaproteobacteria</taxon>
        <taxon>Candidatus Competibacteraceae</taxon>
        <taxon>Candidatus Contendibacter</taxon>
    </lineage>
</organism>
<feature type="domain" description="Protein kinase" evidence="8">
    <location>
        <begin position="11"/>
        <end position="274"/>
    </location>
</feature>
<dbReference type="GO" id="GO:0005524">
    <property type="term" value="F:ATP binding"/>
    <property type="evidence" value="ECO:0007669"/>
    <property type="project" value="UniProtKB-UniRule"/>
</dbReference>
<evidence type="ECO:0000313" key="10">
    <source>
        <dbReference type="Proteomes" id="UP000019184"/>
    </source>
</evidence>
<proteinExistence type="predicted"/>
<dbReference type="InterPro" id="IPR008271">
    <property type="entry name" value="Ser/Thr_kinase_AS"/>
</dbReference>
<dbReference type="RefSeq" id="WP_051497844.1">
    <property type="nucleotide sequence ID" value="NZ_CBTK010000246.1"/>
</dbReference>
<feature type="binding site" evidence="7">
    <location>
        <position position="40"/>
    </location>
    <ligand>
        <name>ATP</name>
        <dbReference type="ChEBI" id="CHEBI:30616"/>
    </ligand>
</feature>
<dbReference type="InterPro" id="IPR011009">
    <property type="entry name" value="Kinase-like_dom_sf"/>
</dbReference>
<reference evidence="9 10" key="1">
    <citation type="journal article" date="2014" name="ISME J.">
        <title>Candidatus Competibacter-lineage genomes retrieved from metagenomes reveal functional metabolic diversity.</title>
        <authorList>
            <person name="McIlroy S.J."/>
            <person name="Albertsen M."/>
            <person name="Andresen E.K."/>
            <person name="Saunders A.M."/>
            <person name="Kristiansen R."/>
            <person name="Stokholm-Bjerregaard M."/>
            <person name="Nielsen K.L."/>
            <person name="Nielsen P.H."/>
        </authorList>
    </citation>
    <scope>NUCLEOTIDE SEQUENCE [LARGE SCALE GENOMIC DNA]</scope>
    <source>
        <strain evidence="9 10">Run_B_J11</strain>
    </source>
</reference>
<dbReference type="FunFam" id="1.10.510.10:FF:000021">
    <property type="entry name" value="Serine/threonine protein kinase"/>
    <property type="match status" value="1"/>
</dbReference>
<dbReference type="PROSITE" id="PS00107">
    <property type="entry name" value="PROTEIN_KINASE_ATP"/>
    <property type="match status" value="1"/>
</dbReference>
<keyword evidence="5 9" id="KW-0418">Kinase</keyword>
<dbReference type="Pfam" id="PF00069">
    <property type="entry name" value="Pkinase"/>
    <property type="match status" value="1"/>
</dbReference>
<protein>
    <recommendedName>
        <fullName evidence="1">non-specific serine/threonine protein kinase</fullName>
        <ecNumber evidence="1">2.7.11.1</ecNumber>
    </recommendedName>
</protein>
<dbReference type="InterPro" id="IPR000719">
    <property type="entry name" value="Prot_kinase_dom"/>
</dbReference>
<dbReference type="EMBL" id="CBTK010000246">
    <property type="protein sequence ID" value="CDH46012.1"/>
    <property type="molecule type" value="Genomic_DNA"/>
</dbReference>